<organism evidence="1">
    <name type="scientific">marine metagenome</name>
    <dbReference type="NCBI Taxonomy" id="408172"/>
    <lineage>
        <taxon>unclassified sequences</taxon>
        <taxon>metagenomes</taxon>
        <taxon>ecological metagenomes</taxon>
    </lineage>
</organism>
<dbReference type="AlphaFoldDB" id="A0A383A3K6"/>
<dbReference type="EMBL" id="UINC01188935">
    <property type="protein sequence ID" value="SVE02387.1"/>
    <property type="molecule type" value="Genomic_DNA"/>
</dbReference>
<feature type="non-terminal residue" evidence="1">
    <location>
        <position position="81"/>
    </location>
</feature>
<gene>
    <name evidence="1" type="ORF">METZ01_LOCUS455241</name>
</gene>
<protein>
    <submittedName>
        <fullName evidence="1">Uncharacterized protein</fullName>
    </submittedName>
</protein>
<reference evidence="1" key="1">
    <citation type="submission" date="2018-05" db="EMBL/GenBank/DDBJ databases">
        <authorList>
            <person name="Lanie J.A."/>
            <person name="Ng W.-L."/>
            <person name="Kazmierczak K.M."/>
            <person name="Andrzejewski T.M."/>
            <person name="Davidsen T.M."/>
            <person name="Wayne K.J."/>
            <person name="Tettelin H."/>
            <person name="Glass J.I."/>
            <person name="Rusch D."/>
            <person name="Podicherti R."/>
            <person name="Tsui H.-C.T."/>
            <person name="Winkler M.E."/>
        </authorList>
    </citation>
    <scope>NUCLEOTIDE SEQUENCE</scope>
</reference>
<name>A0A383A3K6_9ZZZZ</name>
<proteinExistence type="predicted"/>
<sequence length="81" mass="9498">MNISSALINKIIVEQDMEVWGQLESHYLPAEYHPIHRAVEKHFKEFKSLPSFDDLKLSLRDQSIKEKIYAIETLEVDSEPQ</sequence>
<accession>A0A383A3K6</accession>
<evidence type="ECO:0000313" key="1">
    <source>
        <dbReference type="EMBL" id="SVE02387.1"/>
    </source>
</evidence>